<name>A0ABQ8E398_BRANA</name>
<gene>
    <name evidence="1" type="ORF">HID58_013192</name>
</gene>
<reference evidence="1 2" key="1">
    <citation type="submission" date="2021-05" db="EMBL/GenBank/DDBJ databases">
        <title>Genome Assembly of Synthetic Allotetraploid Brassica napus Reveals Homoeologous Exchanges between Subgenomes.</title>
        <authorList>
            <person name="Davis J.T."/>
        </authorList>
    </citation>
    <scope>NUCLEOTIDE SEQUENCE [LARGE SCALE GENOMIC DNA]</scope>
    <source>
        <strain evidence="2">cv. Da-Ae</strain>
        <tissue evidence="1">Seedling</tissue>
    </source>
</reference>
<evidence type="ECO:0000313" key="2">
    <source>
        <dbReference type="Proteomes" id="UP000824890"/>
    </source>
</evidence>
<accession>A0ABQ8E398</accession>
<keyword evidence="2" id="KW-1185">Reference proteome</keyword>
<dbReference type="Proteomes" id="UP000824890">
    <property type="component" value="Unassembled WGS sequence"/>
</dbReference>
<sequence length="91" mass="10036">MGSFKFAFVVLLAFTDCVTYLYCCRVISVTVQIVEAKRMLQEEKSLPLMDLQVSKLVNPQTVGSCKKPCGTICIRGSCHCVCIPPLPPPKL</sequence>
<proteinExistence type="predicted"/>
<comment type="caution">
    <text evidence="1">The sequence shown here is derived from an EMBL/GenBank/DDBJ whole genome shotgun (WGS) entry which is preliminary data.</text>
</comment>
<protein>
    <recommendedName>
        <fullName evidence="3">Transmembrane protein</fullName>
    </recommendedName>
</protein>
<organism evidence="1 2">
    <name type="scientific">Brassica napus</name>
    <name type="common">Rape</name>
    <dbReference type="NCBI Taxonomy" id="3708"/>
    <lineage>
        <taxon>Eukaryota</taxon>
        <taxon>Viridiplantae</taxon>
        <taxon>Streptophyta</taxon>
        <taxon>Embryophyta</taxon>
        <taxon>Tracheophyta</taxon>
        <taxon>Spermatophyta</taxon>
        <taxon>Magnoliopsida</taxon>
        <taxon>eudicotyledons</taxon>
        <taxon>Gunneridae</taxon>
        <taxon>Pentapetalae</taxon>
        <taxon>rosids</taxon>
        <taxon>malvids</taxon>
        <taxon>Brassicales</taxon>
        <taxon>Brassicaceae</taxon>
        <taxon>Brassiceae</taxon>
        <taxon>Brassica</taxon>
    </lineage>
</organism>
<evidence type="ECO:0000313" key="1">
    <source>
        <dbReference type="EMBL" id="KAH0936075.1"/>
    </source>
</evidence>
<dbReference type="EMBL" id="JAGKQM010000003">
    <property type="protein sequence ID" value="KAH0936075.1"/>
    <property type="molecule type" value="Genomic_DNA"/>
</dbReference>
<evidence type="ECO:0008006" key="3">
    <source>
        <dbReference type="Google" id="ProtNLM"/>
    </source>
</evidence>